<organism evidence="2 3">
    <name type="scientific">Pocillopora meandrina</name>
    <dbReference type="NCBI Taxonomy" id="46732"/>
    <lineage>
        <taxon>Eukaryota</taxon>
        <taxon>Metazoa</taxon>
        <taxon>Cnidaria</taxon>
        <taxon>Anthozoa</taxon>
        <taxon>Hexacorallia</taxon>
        <taxon>Scleractinia</taxon>
        <taxon>Astrocoeniina</taxon>
        <taxon>Pocilloporidae</taxon>
        <taxon>Pocillopora</taxon>
    </lineage>
</organism>
<keyword evidence="3" id="KW-1185">Reference proteome</keyword>
<proteinExistence type="predicted"/>
<evidence type="ECO:0000313" key="2">
    <source>
        <dbReference type="EMBL" id="CAH3127880.1"/>
    </source>
</evidence>
<feature type="chain" id="PRO_5043359010" evidence="1">
    <location>
        <begin position="23"/>
        <end position="420"/>
    </location>
</feature>
<feature type="signal peptide" evidence="1">
    <location>
        <begin position="1"/>
        <end position="22"/>
    </location>
</feature>
<gene>
    <name evidence="2" type="ORF">PMEA_00013511</name>
</gene>
<evidence type="ECO:0000256" key="1">
    <source>
        <dbReference type="SAM" id="SignalP"/>
    </source>
</evidence>
<sequence length="420" mass="45892">MAQPHVFLFILSLLLLLSLVTSEMAKREAHQCEDPLAGTCKQTCDENCKMSCPSINKPCEQLCEYGPCDMKCATKDSCLQEQWCEMYAPQTCGAVRCTSTNCTQKCDDGACNLTCRVRSQCRQDCIGGSCRAFCKAKERCVQNCVDGRCPMRCVSHQCQQSCQVGACSLKCRTVKDCDQQCSSDCPLVNCHSKEGSCKQLGNGGKKMIIRAKTVGYQECHRGNCQQKCTTDLRCYQHCGGSCNQECNSGKSCDQYCTIDGHCDQTCSSNKCLQRCGQGRNCKMTCGATLQCEQRCPQGGCQGVCNSPSCFQLCDSGNCSFGCKGPHCHQNCSGGGCTLSCPVGAKSCIQHCPAQNCSITRTTTKEDGHFMVKNTSDDYGIHFNGIKTKTNSGSVWLPCSLDFRNVFAFYAVWIVSTYTLT</sequence>
<keyword evidence="1" id="KW-0732">Signal</keyword>
<dbReference type="EMBL" id="CALNXJ010000023">
    <property type="protein sequence ID" value="CAH3127880.1"/>
    <property type="molecule type" value="Genomic_DNA"/>
</dbReference>
<dbReference type="AlphaFoldDB" id="A0AAU9WVV8"/>
<name>A0AAU9WVV8_9CNID</name>
<protein>
    <submittedName>
        <fullName evidence="2">Uncharacterized protein</fullName>
    </submittedName>
</protein>
<comment type="caution">
    <text evidence="2">The sequence shown here is derived from an EMBL/GenBank/DDBJ whole genome shotgun (WGS) entry which is preliminary data.</text>
</comment>
<dbReference type="Proteomes" id="UP001159428">
    <property type="component" value="Unassembled WGS sequence"/>
</dbReference>
<reference evidence="2 3" key="1">
    <citation type="submission" date="2022-05" db="EMBL/GenBank/DDBJ databases">
        <authorList>
            <consortium name="Genoscope - CEA"/>
            <person name="William W."/>
        </authorList>
    </citation>
    <scope>NUCLEOTIDE SEQUENCE [LARGE SCALE GENOMIC DNA]</scope>
</reference>
<evidence type="ECO:0000313" key="3">
    <source>
        <dbReference type="Proteomes" id="UP001159428"/>
    </source>
</evidence>
<accession>A0AAU9WVV8</accession>